<dbReference type="InterPro" id="IPR045518">
    <property type="entry name" value="2EXR"/>
</dbReference>
<dbReference type="GeneID" id="87874367"/>
<dbReference type="RefSeq" id="XP_062695036.1">
    <property type="nucleotide sequence ID" value="XM_062836745.1"/>
</dbReference>
<dbReference type="Pfam" id="PF20150">
    <property type="entry name" value="2EXR"/>
    <property type="match status" value="1"/>
</dbReference>
<protein>
    <recommendedName>
        <fullName evidence="1">2EXR domain-containing protein</fullName>
    </recommendedName>
</protein>
<sequence>MSDHTQLPGVTTGPLTTFHPFPKLPWELRYDIWDLVIRPLDRPGVHIFCIEERKLEDSEPKECDVICGPIPLESGDSNLHISVPAATMSSGPAGNVSTYMIDGGLWTACKESRAVMERVFRHQMWDPKRRAYPEYYLDSFYRYRFVPPHLRALQHPSPALEDPYKGLEHETDLIPATGFFLSAPVSSSSPSSARTNQADRPDHRVTASPHYFSVFPHQDLFIMRPSSWKIKNMWSLLAVGFPFGSKKWGYFGFGGKHGLAFEYDPLWEQEPEATDQYSRDHTGKVIGIISIYDRMISTIQQLVDSRADTVWFIDYRLKLKENTPTDKREPINDQKVFYGHDGRRYVEVYSKYVKGGGDRLPWFYTEGIEGEDSSIGGGSCHSFIEYVELSAFMNIWNEESDNEWGDEERHGPALGLLACLR</sequence>
<reference evidence="2 3" key="1">
    <citation type="journal article" date="2023" name="Mol. Phylogenet. Evol.">
        <title>Genome-scale phylogeny and comparative genomics of the fungal order Sordariales.</title>
        <authorList>
            <person name="Hensen N."/>
            <person name="Bonometti L."/>
            <person name="Westerberg I."/>
            <person name="Brannstrom I.O."/>
            <person name="Guillou S."/>
            <person name="Cros-Aarteil S."/>
            <person name="Calhoun S."/>
            <person name="Haridas S."/>
            <person name="Kuo A."/>
            <person name="Mondo S."/>
            <person name="Pangilinan J."/>
            <person name="Riley R."/>
            <person name="LaButti K."/>
            <person name="Andreopoulos B."/>
            <person name="Lipzen A."/>
            <person name="Chen C."/>
            <person name="Yan M."/>
            <person name="Daum C."/>
            <person name="Ng V."/>
            <person name="Clum A."/>
            <person name="Steindorff A."/>
            <person name="Ohm R.A."/>
            <person name="Martin F."/>
            <person name="Silar P."/>
            <person name="Natvig D.O."/>
            <person name="Lalanne C."/>
            <person name="Gautier V."/>
            <person name="Ament-Velasquez S.L."/>
            <person name="Kruys A."/>
            <person name="Hutchinson M.I."/>
            <person name="Powell A.J."/>
            <person name="Barry K."/>
            <person name="Miller A.N."/>
            <person name="Grigoriev I.V."/>
            <person name="Debuchy R."/>
            <person name="Gladieux P."/>
            <person name="Hiltunen Thoren M."/>
            <person name="Johannesson H."/>
        </authorList>
    </citation>
    <scope>NUCLEOTIDE SEQUENCE [LARGE SCALE GENOMIC DNA]</scope>
    <source>
        <strain evidence="2 3">FGSC 10403</strain>
    </source>
</reference>
<dbReference type="EMBL" id="JAULSX010000002">
    <property type="protein sequence ID" value="KAK3496772.1"/>
    <property type="molecule type" value="Genomic_DNA"/>
</dbReference>
<dbReference type="PANTHER" id="PTHR35910">
    <property type="entry name" value="2EXR DOMAIN-CONTAINING PROTEIN"/>
    <property type="match status" value="1"/>
</dbReference>
<dbReference type="Proteomes" id="UP001285908">
    <property type="component" value="Unassembled WGS sequence"/>
</dbReference>
<name>A0AAJ0IBM2_9PEZI</name>
<evidence type="ECO:0000313" key="2">
    <source>
        <dbReference type="EMBL" id="KAK3496772.1"/>
    </source>
</evidence>
<proteinExistence type="predicted"/>
<keyword evidence="3" id="KW-1185">Reference proteome</keyword>
<evidence type="ECO:0000259" key="1">
    <source>
        <dbReference type="Pfam" id="PF20150"/>
    </source>
</evidence>
<feature type="domain" description="2EXR" evidence="1">
    <location>
        <begin position="18"/>
        <end position="124"/>
    </location>
</feature>
<dbReference type="PANTHER" id="PTHR35910:SF1">
    <property type="entry name" value="2EXR DOMAIN-CONTAINING PROTEIN"/>
    <property type="match status" value="1"/>
</dbReference>
<evidence type="ECO:0000313" key="3">
    <source>
        <dbReference type="Proteomes" id="UP001285908"/>
    </source>
</evidence>
<comment type="caution">
    <text evidence="2">The sequence shown here is derived from an EMBL/GenBank/DDBJ whole genome shotgun (WGS) entry which is preliminary data.</text>
</comment>
<organism evidence="2 3">
    <name type="scientific">Neurospora hispaniola</name>
    <dbReference type="NCBI Taxonomy" id="588809"/>
    <lineage>
        <taxon>Eukaryota</taxon>
        <taxon>Fungi</taxon>
        <taxon>Dikarya</taxon>
        <taxon>Ascomycota</taxon>
        <taxon>Pezizomycotina</taxon>
        <taxon>Sordariomycetes</taxon>
        <taxon>Sordariomycetidae</taxon>
        <taxon>Sordariales</taxon>
        <taxon>Sordariaceae</taxon>
        <taxon>Neurospora</taxon>
    </lineage>
</organism>
<accession>A0AAJ0IBM2</accession>
<dbReference type="AlphaFoldDB" id="A0AAJ0IBM2"/>
<gene>
    <name evidence="2" type="ORF">B0T23DRAFT_372643</name>
</gene>